<proteinExistence type="predicted"/>
<protein>
    <submittedName>
        <fullName evidence="1">Uncharacterized protein</fullName>
    </submittedName>
</protein>
<reference evidence="1 2" key="2">
    <citation type="submission" date="2015-05" db="EMBL/GenBank/DDBJ databases">
        <title>Lifestyle Evolution in Cyanobacterial Symbionts of Sponges.</title>
        <authorList>
            <person name="Burgsdorf I."/>
            <person name="Slaby B.M."/>
            <person name="Handley K.M."/>
            <person name="Haber M."/>
            <person name="Blom J."/>
            <person name="Marshall C.W."/>
            <person name="Gilbert J.A."/>
            <person name="Hentschel U."/>
            <person name="Steindler L."/>
        </authorList>
    </citation>
    <scope>NUCLEOTIDE SEQUENCE [LARGE SCALE GENOMIC DNA]</scope>
    <source>
        <strain evidence="1">15L</strain>
    </source>
</reference>
<comment type="caution">
    <text evidence="1">The sequence shown here is derived from an EMBL/GenBank/DDBJ whole genome shotgun (WGS) entry which is preliminary data.</text>
</comment>
<organism evidence="1 2">
    <name type="scientific">Candidatus Synechococcus spongiarum 15L</name>
    <dbReference type="NCBI Taxonomy" id="1608419"/>
    <lineage>
        <taxon>Bacteria</taxon>
        <taxon>Bacillati</taxon>
        <taxon>Cyanobacteriota</taxon>
        <taxon>Cyanophyceae</taxon>
        <taxon>Synechococcales</taxon>
        <taxon>Synechococcaceae</taxon>
        <taxon>Synechococcus</taxon>
    </lineage>
</organism>
<dbReference type="AlphaFoldDB" id="A0A0G8ATS4"/>
<gene>
    <name evidence="1" type="ORF">TQ37_06835</name>
</gene>
<reference evidence="1 2" key="1">
    <citation type="submission" date="2015-02" db="EMBL/GenBank/DDBJ databases">
        <authorList>
            <person name="Slaby B."/>
            <person name="Hentschel U."/>
        </authorList>
    </citation>
    <scope>NUCLEOTIDE SEQUENCE [LARGE SCALE GENOMIC DNA]</scope>
    <source>
        <strain evidence="1">15L</strain>
    </source>
</reference>
<dbReference type="Proteomes" id="UP000035037">
    <property type="component" value="Unassembled WGS sequence"/>
</dbReference>
<evidence type="ECO:0000313" key="1">
    <source>
        <dbReference type="EMBL" id="KKZ11593.1"/>
    </source>
</evidence>
<accession>A0A0G8ATS4</accession>
<dbReference type="PATRIC" id="fig|1608419.3.peg.476"/>
<sequence>MYAVCTELDKAHQADKPNQASILVSLLHSNVRVDQEGYPGENVFPDQMGTSELSISIFILNTL</sequence>
<name>A0A0G8ATS4_9SYNE</name>
<dbReference type="EMBL" id="JYFQ01000138">
    <property type="protein sequence ID" value="KKZ11593.1"/>
    <property type="molecule type" value="Genomic_DNA"/>
</dbReference>
<evidence type="ECO:0000313" key="2">
    <source>
        <dbReference type="Proteomes" id="UP000035037"/>
    </source>
</evidence>